<evidence type="ECO:0008006" key="4">
    <source>
        <dbReference type="Google" id="ProtNLM"/>
    </source>
</evidence>
<dbReference type="Proteomes" id="UP000092612">
    <property type="component" value="Unassembled WGS sequence"/>
</dbReference>
<comment type="caution">
    <text evidence="2">The sequence shown here is derived from an EMBL/GenBank/DDBJ whole genome shotgun (WGS) entry which is preliminary data.</text>
</comment>
<sequence length="528" mass="59270">MIKIIRRSVIVSILVCLSVAIVSCEEDFTNINSNVLTNTKFNTNAVTVDIVAENSSLERIQSDNISRQLGQYLLGVYNSTDYEKLEASIVSQLTITTGVQVVDDANIYGADTTVVTKIDTVFLKLPYQVVLDSDDLTYDLDSIIGDQSEAFTFNVYQSNTYLNLYNPLDPTKINSFYSNDVFEKSGTALNSELNYQFKPNYETVDGELVPVDTMLVIKRRLFNDNVATQDTVKIYSSTASTLPVPFARIPLDEDRIKELFLDKYESSEFETQEAFNDYFRGLILEATGVEGSLISFDFNATTANLIPSLEIYYTNTVLKSGSTILDTISKNNSYPLTGFRVNTFKMEDKVYPANEEIKIQGTAGSEAKITIIDQAKIDELRQNNWLINDASLSFYINQSADTLNVPERLYLYKTDEDATNPSFSQIKDATSESSFGGIQGELQRDASGKVEKYTFRITDYMSDILSGDIDYNPNLRLKVYNPTDLPTTTTDTIFNNFSWNPKAVTLFNNTAVDDGKKAVLKISYTEKQ</sequence>
<dbReference type="EMBL" id="LSFL01000035">
    <property type="protein sequence ID" value="OBY63992.1"/>
    <property type="molecule type" value="Genomic_DNA"/>
</dbReference>
<gene>
    <name evidence="2" type="ORF">LPB301_11070</name>
</gene>
<feature type="chain" id="PRO_5008615694" description="DUF4270 domain-containing protein" evidence="1">
    <location>
        <begin position="25"/>
        <end position="528"/>
    </location>
</feature>
<reference evidence="3" key="1">
    <citation type="submission" date="2016-02" db="EMBL/GenBank/DDBJ databases">
        <title>Paenibacillus sp. LPB0068, isolated from Crassostrea gigas.</title>
        <authorList>
            <person name="Shin S.-K."/>
            <person name="Yi H."/>
        </authorList>
    </citation>
    <scope>NUCLEOTIDE SEQUENCE [LARGE SCALE GENOMIC DNA]</scope>
    <source>
        <strain evidence="3">KCTC 23969</strain>
    </source>
</reference>
<keyword evidence="1" id="KW-0732">Signal</keyword>
<accession>A0A1B8TWM9</accession>
<feature type="signal peptide" evidence="1">
    <location>
        <begin position="1"/>
        <end position="24"/>
    </location>
</feature>
<organism evidence="2 3">
    <name type="scientific">Polaribacter reichenbachii</name>
    <dbReference type="NCBI Taxonomy" id="996801"/>
    <lineage>
        <taxon>Bacteria</taxon>
        <taxon>Pseudomonadati</taxon>
        <taxon>Bacteroidota</taxon>
        <taxon>Flavobacteriia</taxon>
        <taxon>Flavobacteriales</taxon>
        <taxon>Flavobacteriaceae</taxon>
    </lineage>
</organism>
<dbReference type="AlphaFoldDB" id="A0A1B8TWM9"/>
<dbReference type="Pfam" id="PF14092">
    <property type="entry name" value="DUF4270"/>
    <property type="match status" value="1"/>
</dbReference>
<evidence type="ECO:0000313" key="2">
    <source>
        <dbReference type="EMBL" id="OBY63992.1"/>
    </source>
</evidence>
<keyword evidence="3" id="KW-1185">Reference proteome</keyword>
<dbReference type="PROSITE" id="PS51257">
    <property type="entry name" value="PROKAR_LIPOPROTEIN"/>
    <property type="match status" value="1"/>
</dbReference>
<dbReference type="KEGG" id="prn:BW723_04640"/>
<evidence type="ECO:0000313" key="3">
    <source>
        <dbReference type="Proteomes" id="UP000092612"/>
    </source>
</evidence>
<dbReference type="STRING" id="996801.BW723_04640"/>
<evidence type="ECO:0000256" key="1">
    <source>
        <dbReference type="SAM" id="SignalP"/>
    </source>
</evidence>
<proteinExistence type="predicted"/>
<protein>
    <recommendedName>
        <fullName evidence="4">DUF4270 domain-containing protein</fullName>
    </recommendedName>
</protein>
<dbReference type="OrthoDB" id="1466062at2"/>
<dbReference type="RefSeq" id="WP_068363501.1">
    <property type="nucleotide sequence ID" value="NZ_CP019337.1"/>
</dbReference>
<dbReference type="InterPro" id="IPR025366">
    <property type="entry name" value="DUF4270"/>
</dbReference>
<name>A0A1B8TWM9_9FLAO</name>